<dbReference type="InterPro" id="IPR003657">
    <property type="entry name" value="WRKY_dom"/>
</dbReference>
<feature type="compositionally biased region" description="Basic and acidic residues" evidence="7">
    <location>
        <begin position="605"/>
        <end position="630"/>
    </location>
</feature>
<proteinExistence type="predicted"/>
<evidence type="ECO:0000256" key="6">
    <source>
        <dbReference type="ARBA" id="ARBA00023242"/>
    </source>
</evidence>
<protein>
    <submittedName>
        <fullName evidence="9">WRKY transcription factor 3</fullName>
    </submittedName>
</protein>
<evidence type="ECO:0000313" key="10">
    <source>
        <dbReference type="Proteomes" id="UP000257109"/>
    </source>
</evidence>
<feature type="region of interest" description="Disordered" evidence="7">
    <location>
        <begin position="468"/>
        <end position="492"/>
    </location>
</feature>
<comment type="subcellular location">
    <subcellularLocation>
        <location evidence="1">Nucleus</location>
    </subcellularLocation>
</comment>
<evidence type="ECO:0000313" key="9">
    <source>
        <dbReference type="EMBL" id="RDX83225.1"/>
    </source>
</evidence>
<dbReference type="InterPro" id="IPR043502">
    <property type="entry name" value="DNA/RNA_pol_sf"/>
</dbReference>
<keyword evidence="2" id="KW-0677">Repeat</keyword>
<dbReference type="Proteomes" id="UP000257109">
    <property type="component" value="Unassembled WGS sequence"/>
</dbReference>
<dbReference type="EMBL" id="QJKJ01007423">
    <property type="protein sequence ID" value="RDX83225.1"/>
    <property type="molecule type" value="Genomic_DNA"/>
</dbReference>
<keyword evidence="5" id="KW-0804">Transcription</keyword>
<organism evidence="9 10">
    <name type="scientific">Mucuna pruriens</name>
    <name type="common">Velvet bean</name>
    <name type="synonym">Dolichos pruriens</name>
    <dbReference type="NCBI Taxonomy" id="157652"/>
    <lineage>
        <taxon>Eukaryota</taxon>
        <taxon>Viridiplantae</taxon>
        <taxon>Streptophyta</taxon>
        <taxon>Embryophyta</taxon>
        <taxon>Tracheophyta</taxon>
        <taxon>Spermatophyta</taxon>
        <taxon>Magnoliopsida</taxon>
        <taxon>eudicotyledons</taxon>
        <taxon>Gunneridae</taxon>
        <taxon>Pentapetalae</taxon>
        <taxon>rosids</taxon>
        <taxon>fabids</taxon>
        <taxon>Fabales</taxon>
        <taxon>Fabaceae</taxon>
        <taxon>Papilionoideae</taxon>
        <taxon>50 kb inversion clade</taxon>
        <taxon>NPAAA clade</taxon>
        <taxon>indigoferoid/millettioid clade</taxon>
        <taxon>Phaseoleae</taxon>
        <taxon>Mucuna</taxon>
    </lineage>
</organism>
<accession>A0A371FY19</accession>
<dbReference type="Pfam" id="PF03106">
    <property type="entry name" value="WRKY"/>
    <property type="match status" value="2"/>
</dbReference>
<dbReference type="FunFam" id="2.20.25.80:FF:000006">
    <property type="entry name" value="WRKY transcription factor"/>
    <property type="match status" value="1"/>
</dbReference>
<evidence type="ECO:0000256" key="1">
    <source>
        <dbReference type="ARBA" id="ARBA00004123"/>
    </source>
</evidence>
<dbReference type="InterPro" id="IPR044810">
    <property type="entry name" value="WRKY_plant"/>
</dbReference>
<evidence type="ECO:0000256" key="2">
    <source>
        <dbReference type="ARBA" id="ARBA00022737"/>
    </source>
</evidence>
<dbReference type="SUPFAM" id="SSF56672">
    <property type="entry name" value="DNA/RNA polymerases"/>
    <property type="match status" value="1"/>
</dbReference>
<feature type="non-terminal residue" evidence="9">
    <location>
        <position position="1"/>
    </location>
</feature>
<keyword evidence="6" id="KW-0539">Nucleus</keyword>
<evidence type="ECO:0000259" key="8">
    <source>
        <dbReference type="PROSITE" id="PS50811"/>
    </source>
</evidence>
<dbReference type="SMART" id="SM00774">
    <property type="entry name" value="WRKY"/>
    <property type="match status" value="2"/>
</dbReference>
<gene>
    <name evidence="9" type="primary">WRKY3</name>
    <name evidence="9" type="ORF">CR513_35886</name>
</gene>
<feature type="domain" description="WRKY" evidence="8">
    <location>
        <begin position="491"/>
        <end position="549"/>
    </location>
</feature>
<evidence type="ECO:0000256" key="3">
    <source>
        <dbReference type="ARBA" id="ARBA00023015"/>
    </source>
</evidence>
<dbReference type="STRING" id="157652.A0A371FY19"/>
<dbReference type="GO" id="GO:0043565">
    <property type="term" value="F:sequence-specific DNA binding"/>
    <property type="evidence" value="ECO:0007669"/>
    <property type="project" value="InterPro"/>
</dbReference>
<reference evidence="9" key="1">
    <citation type="submission" date="2018-05" db="EMBL/GenBank/DDBJ databases">
        <title>Draft genome of Mucuna pruriens seed.</title>
        <authorList>
            <person name="Nnadi N.E."/>
            <person name="Vos R."/>
            <person name="Hasami M.H."/>
            <person name="Devisetty U.K."/>
            <person name="Aguiy J.C."/>
        </authorList>
    </citation>
    <scope>NUCLEOTIDE SEQUENCE [LARGE SCALE GENOMIC DNA]</scope>
    <source>
        <strain evidence="9">JCA_2017</strain>
    </source>
</reference>
<dbReference type="GO" id="GO:0005634">
    <property type="term" value="C:nucleus"/>
    <property type="evidence" value="ECO:0007669"/>
    <property type="project" value="UniProtKB-SubCell"/>
</dbReference>
<dbReference type="CDD" id="cd09272">
    <property type="entry name" value="RNase_HI_RT_Ty1"/>
    <property type="match status" value="1"/>
</dbReference>
<feature type="compositionally biased region" description="Polar residues" evidence="7">
    <location>
        <begin position="554"/>
        <end position="600"/>
    </location>
</feature>
<dbReference type="Gene3D" id="2.20.25.80">
    <property type="entry name" value="WRKY domain"/>
    <property type="match status" value="2"/>
</dbReference>
<dbReference type="Pfam" id="PF07727">
    <property type="entry name" value="RVT_2"/>
    <property type="match status" value="1"/>
</dbReference>
<dbReference type="InterPro" id="IPR013103">
    <property type="entry name" value="RVT_2"/>
</dbReference>
<dbReference type="PANTHER" id="PTHR31221:SF130">
    <property type="entry name" value="WRKY TRANSCRIPTION FACTOR 3-RELATED"/>
    <property type="match status" value="1"/>
</dbReference>
<evidence type="ECO:0000256" key="5">
    <source>
        <dbReference type="ARBA" id="ARBA00023163"/>
    </source>
</evidence>
<dbReference type="FunFam" id="2.20.25.80:FF:000001">
    <property type="entry name" value="WRKY transcription factor 33"/>
    <property type="match status" value="1"/>
</dbReference>
<name>A0A371FY19_MUCPR</name>
<dbReference type="SUPFAM" id="SSF118290">
    <property type="entry name" value="WRKY DNA-binding domain"/>
    <property type="match status" value="2"/>
</dbReference>
<dbReference type="GO" id="GO:0003700">
    <property type="term" value="F:DNA-binding transcription factor activity"/>
    <property type="evidence" value="ECO:0007669"/>
    <property type="project" value="InterPro"/>
</dbReference>
<keyword evidence="3" id="KW-0805">Transcription regulation</keyword>
<keyword evidence="10" id="KW-1185">Reference proteome</keyword>
<evidence type="ECO:0000256" key="4">
    <source>
        <dbReference type="ARBA" id="ARBA00023125"/>
    </source>
</evidence>
<feature type="region of interest" description="Disordered" evidence="7">
    <location>
        <begin position="737"/>
        <end position="769"/>
    </location>
</feature>
<keyword evidence="4" id="KW-0238">DNA-binding</keyword>
<dbReference type="AlphaFoldDB" id="A0A371FY19"/>
<feature type="region of interest" description="Disordered" evidence="7">
    <location>
        <begin position="539"/>
        <end position="639"/>
    </location>
</feature>
<dbReference type="PANTHER" id="PTHR31221">
    <property type="entry name" value="WRKY TRANSCRIPTION FACTOR PROTEIN 1-RELATED"/>
    <property type="match status" value="1"/>
</dbReference>
<dbReference type="InterPro" id="IPR036576">
    <property type="entry name" value="WRKY_dom_sf"/>
</dbReference>
<sequence length="769" mass="86615">MAGGGSGDLPPWKAAEGGWQPPRPTISLPPRSASMESLFNGGFSPGPMTLLSNFLADGDDCKSFSQLLAGAMTSPVAGAAVLDSPGLFSPSQKTKSLSLDLMNFRIWWIPLDLMVTTIYNGHRRRKLSHIEGSGLPRNDPNLKHGMMRILSHKKNPTLVPQVQLFELEVGIHENLIREVTNDMLEIYTVKRKFDGTLDQFKTRFVAKGPYSKDEHDKNYSYLSHPLGWNFQQFDVKNTFLHGDLKKEVYMEIVPGLYSCNEKNKICKLKKALYGLKQSPRAWFGRFSQVMLSLKYKQSQGDHTLFIKHSPNGKLTLLLVYIDDMIITSDDEIEKLTLKKRNLVTWRSKKQNVVARSSAKVEFRAMTYDICEGLWMKIILDDLKVKYEESMKLFCDNNSIISITHNPIQHNRTKHIKIDIHFREVSFGMTHQQALFQVSAQANSNMPASVSPAATLTQAPADSWATMTESADHSHSEQRLQPSALNVDKPADDGYNWRKYGQKQVKGSEFPRSYYKCTHPSCPVKKKVERSLEGHVTAIIYKGEHNHQRPHPNKRSNMTSDENSNVQGNVDSTSQGTAMNSMSKMDPESSQATADRLSGTSDSEEVGDHETEVDGKNVEHESKRRKTEVVHTDPASSHRTVTEPRIIVQTTSEVDLLDDGYRWRKYGQKVVKGNPYPRSYYKCTTPGCNVRKHVERASTDPKAVITTYEGKHNHDVPAAKTNSHTMASNTASQIKSQNMNPVEHSFGNRGIGGNEQQPVARLRLKEEQIT</sequence>
<dbReference type="OrthoDB" id="2021103at2759"/>
<comment type="caution">
    <text evidence="9">The sequence shown here is derived from an EMBL/GenBank/DDBJ whole genome shotgun (WGS) entry which is preliminary data.</text>
</comment>
<feature type="region of interest" description="Disordered" evidence="7">
    <location>
        <begin position="1"/>
        <end position="27"/>
    </location>
</feature>
<feature type="domain" description="WRKY" evidence="8">
    <location>
        <begin position="651"/>
        <end position="716"/>
    </location>
</feature>
<evidence type="ECO:0000256" key="7">
    <source>
        <dbReference type="SAM" id="MobiDB-lite"/>
    </source>
</evidence>
<dbReference type="PROSITE" id="PS50811">
    <property type="entry name" value="WRKY"/>
    <property type="match status" value="2"/>
</dbReference>